<keyword evidence="2" id="KW-1185">Reference proteome</keyword>
<comment type="caution">
    <text evidence="1">The sequence shown here is derived from an EMBL/GenBank/DDBJ whole genome shotgun (WGS) entry which is preliminary data.</text>
</comment>
<evidence type="ECO:0000313" key="2">
    <source>
        <dbReference type="Proteomes" id="UP001196413"/>
    </source>
</evidence>
<proteinExistence type="predicted"/>
<accession>A0AAD5QRK5</accession>
<evidence type="ECO:0008006" key="3">
    <source>
        <dbReference type="Google" id="ProtNLM"/>
    </source>
</evidence>
<dbReference type="EMBL" id="JAHQIW010003528">
    <property type="protein sequence ID" value="KAJ1358975.1"/>
    <property type="molecule type" value="Genomic_DNA"/>
</dbReference>
<dbReference type="AlphaFoldDB" id="A0AAD5QRK5"/>
<reference evidence="1" key="1">
    <citation type="submission" date="2021-06" db="EMBL/GenBank/DDBJ databases">
        <title>Parelaphostrongylus tenuis whole genome reference sequence.</title>
        <authorList>
            <person name="Garwood T.J."/>
            <person name="Larsen P.A."/>
            <person name="Fountain-Jones N.M."/>
            <person name="Garbe J.R."/>
            <person name="Macchietto M.G."/>
            <person name="Kania S.A."/>
            <person name="Gerhold R.W."/>
            <person name="Richards J.E."/>
            <person name="Wolf T.M."/>
        </authorList>
    </citation>
    <scope>NUCLEOTIDE SEQUENCE</scope>
    <source>
        <strain evidence="1">MNPRO001-30</strain>
        <tissue evidence="1">Meninges</tissue>
    </source>
</reference>
<evidence type="ECO:0000313" key="1">
    <source>
        <dbReference type="EMBL" id="KAJ1358975.1"/>
    </source>
</evidence>
<sequence length="103" mass="11637">MDQSHLDPPFMRGPCPSTQSKFVLHWVTTGERIFPQRAAVDDINKVEKEGTTNKSAAGRWFQCFYARNLDLEGNLRSGRPTKLNNKDQLIAALEDELSSSARE</sequence>
<dbReference type="Proteomes" id="UP001196413">
    <property type="component" value="Unassembled WGS sequence"/>
</dbReference>
<gene>
    <name evidence="1" type="ORF">KIN20_017563</name>
</gene>
<organism evidence="1 2">
    <name type="scientific">Parelaphostrongylus tenuis</name>
    <name type="common">Meningeal worm</name>
    <dbReference type="NCBI Taxonomy" id="148309"/>
    <lineage>
        <taxon>Eukaryota</taxon>
        <taxon>Metazoa</taxon>
        <taxon>Ecdysozoa</taxon>
        <taxon>Nematoda</taxon>
        <taxon>Chromadorea</taxon>
        <taxon>Rhabditida</taxon>
        <taxon>Rhabditina</taxon>
        <taxon>Rhabditomorpha</taxon>
        <taxon>Strongyloidea</taxon>
        <taxon>Metastrongylidae</taxon>
        <taxon>Parelaphostrongylus</taxon>
    </lineage>
</organism>
<name>A0AAD5QRK5_PARTN</name>
<protein>
    <recommendedName>
        <fullName evidence="3">Mos1 transposase HTH domain-containing protein</fullName>
    </recommendedName>
</protein>